<dbReference type="Gene3D" id="2.60.40.2710">
    <property type="match status" value="1"/>
</dbReference>
<dbReference type="Gene3D" id="2.60.40.60">
    <property type="entry name" value="Cadherins"/>
    <property type="match status" value="1"/>
</dbReference>
<sequence length="814" mass="89700">MKSKLLSTFSMLRFFIVAALTVFCVSCDKTETTDSTGFILHYLGVTDIGPGMSYTLQAPTYKGSAPYDFTITKITLDEETFSNNDNFVINVETGEITIQNTDGMTSGMYSISVGCYSNGKFFDFKDAVQVNMLLAVPEGVTVEPAEVLVNQDEENWAEASAQVSTEADKHVSITGYAIAQDETKPYLSYFTFDPNTKGKIIIRESEKDKLVAGESYTLNLKLTTKAGEHMYNNAVTFKVVSKPRDLFYIETEALPDLFETGTENKSVIPTIAGAKEELKFAIKSVTPETTAFTINEATGQISVPEGNSLEISETPYVFTITASNAYGSNDFEGIYSVKVVAFIEPIQPETFNYTPVNKLYQLGGSLESQKPDEGFVGGAPTFQFDESNSEEIKAQIAQNIISINSGTGAISIANNHTLTAKTHSIQVRVTNKKNKEGVVKALTITVLKNPNDFEYVSWGTNMENEITINPGKDKNNAIPIDTSIKQEQDEKYRNQFRFIHGRDAQDLQVLHVENKNGTSSYTYELVRNNYIGEADIFNGINVLTDGKITFTKADNGNGNLKVGKANANNGTHASAKGCIFQVKVTATNNNEAPAVSKNIPIFISTPKAPSATKYENVHSDKLVYTILCKPFVVRANPKTGKCSPFTTEIHVIGAAEKDNGIQKNFSLQKGDYDTWTNFISWDFRDDYSYCNFDDNTTHGTGNNASPQNLLAQVWSNCGVKQATTNTPFRYYNHETGNIDISNNTKAAYIKPTSNGQYELVINGDVWKGDDNKFANGAVMGAMRFNLANSTSLDSGTNITQYSLFIWFDETYEGN</sequence>
<evidence type="ECO:0000256" key="1">
    <source>
        <dbReference type="SAM" id="SignalP"/>
    </source>
</evidence>
<feature type="signal peptide" evidence="1">
    <location>
        <begin position="1"/>
        <end position="19"/>
    </location>
</feature>
<keyword evidence="1" id="KW-0732">Signal</keyword>
<accession>A0A414PRJ2</accession>
<dbReference type="InterPro" id="IPR013783">
    <property type="entry name" value="Ig-like_fold"/>
</dbReference>
<dbReference type="EMBL" id="QRHJ01000058">
    <property type="protein sequence ID" value="RHF71122.1"/>
    <property type="molecule type" value="Genomic_DNA"/>
</dbReference>
<organism evidence="2 3">
    <name type="scientific">Bacteroides stercoris</name>
    <dbReference type="NCBI Taxonomy" id="46506"/>
    <lineage>
        <taxon>Bacteria</taxon>
        <taxon>Pseudomonadati</taxon>
        <taxon>Bacteroidota</taxon>
        <taxon>Bacteroidia</taxon>
        <taxon>Bacteroidales</taxon>
        <taxon>Bacteroidaceae</taxon>
        <taxon>Bacteroides</taxon>
    </lineage>
</organism>
<dbReference type="Proteomes" id="UP000283762">
    <property type="component" value="Unassembled WGS sequence"/>
</dbReference>
<reference evidence="2 3" key="1">
    <citation type="submission" date="2018-08" db="EMBL/GenBank/DDBJ databases">
        <title>A genome reference for cultivated species of the human gut microbiota.</title>
        <authorList>
            <person name="Zou Y."/>
            <person name="Xue W."/>
            <person name="Luo G."/>
        </authorList>
    </citation>
    <scope>NUCLEOTIDE SEQUENCE [LARGE SCALE GENOMIC DNA]</scope>
    <source>
        <strain evidence="2 3">AM25-16</strain>
    </source>
</reference>
<evidence type="ECO:0000313" key="3">
    <source>
        <dbReference type="Proteomes" id="UP000283762"/>
    </source>
</evidence>
<dbReference type="Gene3D" id="2.30.30.1270">
    <property type="match status" value="1"/>
</dbReference>
<dbReference type="AlphaFoldDB" id="A0A414PRJ2"/>
<comment type="caution">
    <text evidence="2">The sequence shown here is derived from an EMBL/GenBank/DDBJ whole genome shotgun (WGS) entry which is preliminary data.</text>
</comment>
<dbReference type="Gene3D" id="2.60.40.2730">
    <property type="match status" value="1"/>
</dbReference>
<gene>
    <name evidence="2" type="ORF">DW668_15460</name>
</gene>
<dbReference type="InterPro" id="IPR032529">
    <property type="entry name" value="BT4661-like"/>
</dbReference>
<dbReference type="Pfam" id="PF16319">
    <property type="entry name" value="SGBP_BT4661-like"/>
    <property type="match status" value="1"/>
</dbReference>
<proteinExistence type="predicted"/>
<evidence type="ECO:0000313" key="2">
    <source>
        <dbReference type="EMBL" id="RHF71122.1"/>
    </source>
</evidence>
<dbReference type="RefSeq" id="WP_118207473.1">
    <property type="nucleotide sequence ID" value="NZ_CAXVLE010000004.1"/>
</dbReference>
<name>A0A414PRJ2_BACSE</name>
<dbReference type="Gene3D" id="2.60.40.2720">
    <property type="match status" value="1"/>
</dbReference>
<feature type="chain" id="PRO_5019358455" evidence="1">
    <location>
        <begin position="20"/>
        <end position="814"/>
    </location>
</feature>
<dbReference type="Gene3D" id="2.60.40.10">
    <property type="entry name" value="Immunoglobulins"/>
    <property type="match status" value="1"/>
</dbReference>
<protein>
    <submittedName>
        <fullName evidence="2">DUF4958 domain-containing protein</fullName>
    </submittedName>
</protein>